<keyword evidence="3" id="KW-1185">Reference proteome</keyword>
<dbReference type="AlphaFoldDB" id="A0A3P7JZ43"/>
<name>A0A3P7JZ43_STRVU</name>
<dbReference type="Proteomes" id="UP000270094">
    <property type="component" value="Unassembled WGS sequence"/>
</dbReference>
<dbReference type="InterPro" id="IPR006076">
    <property type="entry name" value="FAD-dep_OxRdtase"/>
</dbReference>
<dbReference type="InterPro" id="IPR036188">
    <property type="entry name" value="FAD/NAD-bd_sf"/>
</dbReference>
<dbReference type="Pfam" id="PF01266">
    <property type="entry name" value="DAO"/>
    <property type="match status" value="1"/>
</dbReference>
<reference evidence="2 3" key="1">
    <citation type="submission" date="2018-11" db="EMBL/GenBank/DDBJ databases">
        <authorList>
            <consortium name="Pathogen Informatics"/>
        </authorList>
    </citation>
    <scope>NUCLEOTIDE SEQUENCE [LARGE SCALE GENOMIC DNA]</scope>
</reference>
<dbReference type="EMBL" id="UYYB01128770">
    <property type="protein sequence ID" value="VDM84254.1"/>
    <property type="molecule type" value="Genomic_DNA"/>
</dbReference>
<evidence type="ECO:0000313" key="2">
    <source>
        <dbReference type="EMBL" id="VDM84254.1"/>
    </source>
</evidence>
<gene>
    <name evidence="2" type="ORF">SVUK_LOCUS19252</name>
</gene>
<dbReference type="Gene3D" id="3.50.50.60">
    <property type="entry name" value="FAD/NAD(P)-binding domain"/>
    <property type="match status" value="1"/>
</dbReference>
<feature type="domain" description="FAD dependent oxidoreductase" evidence="1">
    <location>
        <begin position="73"/>
        <end position="109"/>
    </location>
</feature>
<evidence type="ECO:0000259" key="1">
    <source>
        <dbReference type="Pfam" id="PF01266"/>
    </source>
</evidence>
<protein>
    <recommendedName>
        <fullName evidence="1">FAD dependent oxidoreductase domain-containing protein</fullName>
    </recommendedName>
</protein>
<accession>A0A3P7JZ43</accession>
<organism evidence="2 3">
    <name type="scientific">Strongylus vulgaris</name>
    <name type="common">Blood worm</name>
    <dbReference type="NCBI Taxonomy" id="40348"/>
    <lineage>
        <taxon>Eukaryota</taxon>
        <taxon>Metazoa</taxon>
        <taxon>Ecdysozoa</taxon>
        <taxon>Nematoda</taxon>
        <taxon>Chromadorea</taxon>
        <taxon>Rhabditida</taxon>
        <taxon>Rhabditina</taxon>
        <taxon>Rhabditomorpha</taxon>
        <taxon>Strongyloidea</taxon>
        <taxon>Strongylidae</taxon>
        <taxon>Strongylus</taxon>
    </lineage>
</organism>
<proteinExistence type="predicted"/>
<dbReference type="SUPFAM" id="SSF51905">
    <property type="entry name" value="FAD/NAD(P)-binding domain"/>
    <property type="match status" value="1"/>
</dbReference>
<sequence>MSVPCALARSTRLLLVNQGLRCISKGRPGYESGGRRNVSSFQEAFAKASLARSDARPTGETDATPFSFPPEFDVVVVGGGIVGSATARQILMEHPKLRVCMVEKESKLGK</sequence>
<dbReference type="OrthoDB" id="10069967at2759"/>
<evidence type="ECO:0000313" key="3">
    <source>
        <dbReference type="Proteomes" id="UP000270094"/>
    </source>
</evidence>